<dbReference type="Proteomes" id="UP000269396">
    <property type="component" value="Unassembled WGS sequence"/>
</dbReference>
<keyword evidence="4" id="KW-0472">Membrane</keyword>
<comment type="subcellular location">
    <subcellularLocation>
        <location evidence="1">Membrane</location>
        <topology evidence="1">Multi-pass membrane protein</topology>
    </subcellularLocation>
</comment>
<evidence type="ECO:0000256" key="4">
    <source>
        <dbReference type="ARBA" id="ARBA00023136"/>
    </source>
</evidence>
<protein>
    <submittedName>
        <fullName evidence="5">Uncharacterized protein</fullName>
    </submittedName>
</protein>
<keyword evidence="2" id="KW-0812">Transmembrane</keyword>
<dbReference type="EMBL" id="UZAL01026825">
    <property type="protein sequence ID" value="VDP26506.1"/>
    <property type="molecule type" value="Genomic_DNA"/>
</dbReference>
<evidence type="ECO:0000313" key="5">
    <source>
        <dbReference type="EMBL" id="VDP26506.1"/>
    </source>
</evidence>
<dbReference type="InterPro" id="IPR051832">
    <property type="entry name" value="mTOR-Rac_regulators"/>
</dbReference>
<dbReference type="PANTHER" id="PTHR22829:SF5">
    <property type="entry name" value="INTEGRAL MEMBRANE PROTEIN GPR155"/>
    <property type="match status" value="1"/>
</dbReference>
<evidence type="ECO:0000256" key="3">
    <source>
        <dbReference type="ARBA" id="ARBA00022989"/>
    </source>
</evidence>
<keyword evidence="3" id="KW-1133">Transmembrane helix</keyword>
<dbReference type="GO" id="GO:0055085">
    <property type="term" value="P:transmembrane transport"/>
    <property type="evidence" value="ECO:0007669"/>
    <property type="project" value="InterPro"/>
</dbReference>
<organism evidence="5 6">
    <name type="scientific">Schistosoma mattheei</name>
    <dbReference type="NCBI Taxonomy" id="31246"/>
    <lineage>
        <taxon>Eukaryota</taxon>
        <taxon>Metazoa</taxon>
        <taxon>Spiralia</taxon>
        <taxon>Lophotrochozoa</taxon>
        <taxon>Platyhelminthes</taxon>
        <taxon>Trematoda</taxon>
        <taxon>Digenea</taxon>
        <taxon>Strigeidida</taxon>
        <taxon>Schistosomatoidea</taxon>
        <taxon>Schistosomatidae</taxon>
        <taxon>Schistosoma</taxon>
    </lineage>
</organism>
<dbReference type="GO" id="GO:0016020">
    <property type="term" value="C:membrane"/>
    <property type="evidence" value="ECO:0007669"/>
    <property type="project" value="UniProtKB-SubCell"/>
</dbReference>
<proteinExistence type="predicted"/>
<evidence type="ECO:0000256" key="1">
    <source>
        <dbReference type="ARBA" id="ARBA00004141"/>
    </source>
</evidence>
<reference evidence="5 6" key="1">
    <citation type="submission" date="2018-11" db="EMBL/GenBank/DDBJ databases">
        <authorList>
            <consortium name="Pathogen Informatics"/>
        </authorList>
    </citation>
    <scope>NUCLEOTIDE SEQUENCE [LARGE SCALE GENOMIC DNA]</scope>
    <source>
        <strain>Denwood</strain>
        <strain evidence="6">Zambia</strain>
    </source>
</reference>
<name>A0A183NSC7_9TREM</name>
<evidence type="ECO:0000256" key="2">
    <source>
        <dbReference type="ARBA" id="ARBA00022692"/>
    </source>
</evidence>
<dbReference type="Pfam" id="PF03547">
    <property type="entry name" value="Mem_trans"/>
    <property type="match status" value="1"/>
</dbReference>
<gene>
    <name evidence="5" type="ORF">SMTD_LOCUS5013</name>
</gene>
<accession>A0A183NSC7</accession>
<dbReference type="GO" id="GO:0030514">
    <property type="term" value="P:negative regulation of BMP signaling pathway"/>
    <property type="evidence" value="ECO:0007669"/>
    <property type="project" value="TreeGrafter"/>
</dbReference>
<evidence type="ECO:0000313" key="6">
    <source>
        <dbReference type="Proteomes" id="UP000269396"/>
    </source>
</evidence>
<dbReference type="PANTHER" id="PTHR22829">
    <property type="entry name" value="DEP DOMAIN PROTEIN"/>
    <property type="match status" value="1"/>
</dbReference>
<dbReference type="AlphaFoldDB" id="A0A183NSC7"/>
<dbReference type="InterPro" id="IPR004776">
    <property type="entry name" value="Mem_transp_PIN-like"/>
</dbReference>
<sequence length="242" mass="27398">MDNKPTSIRASLPTATNSTVNYHEVFSELVPVLTQCFGVILLGYISGLLKIFSESQAKGLNLYVTRFALPTVFFRAMVTINFSGVCWSFVMAISISKLIGFIMAITFTYLISRRFHLGIAAIVAMFVSQTNDVALAYPILYALFPDLASYIYLFAPIQLIVLNPFAYFLLELERVRLTNSELKPLIHSEDSDIDRRQLIDGKSSNSVPPCGRCQQLTQVRLFYRTNAFFVFNYIYSVFIIVM</sequence>
<keyword evidence="6" id="KW-1185">Reference proteome</keyword>